<proteinExistence type="predicted"/>
<feature type="domain" description="NAD-glutamate dehydrogenase ACT3" evidence="4">
    <location>
        <begin position="552"/>
        <end position="619"/>
    </location>
</feature>
<dbReference type="GO" id="GO:0004069">
    <property type="term" value="F:L-aspartate:2-oxoglutarate aminotransferase activity"/>
    <property type="evidence" value="ECO:0007669"/>
    <property type="project" value="InterPro"/>
</dbReference>
<protein>
    <submittedName>
        <fullName evidence="5">NAD-glutamate dehydrogenase</fullName>
    </submittedName>
</protein>
<sequence length="779" mass="89455">MAGLAFTKLEFLKATKGDKAWYKGDKYEPGAEEFLKTYYDDAEQNQTLHITKDELVKLAREFWMLGQNRQIGVDTIRVRDTKGLGVEKTPYEIIEIITDDRRFLVDSVIGEITAQGFEIVALFHPIVSGYRGKNGEWVSKGTPVRESMIQIMTQPIDTATRQRIQSGIADTLSDLSAVIEDFEPMLEMLDDNIEEIARHHGEITSDVVDEAIEFLQWLRDGNFVLLGARTYDYERGQSQSKDKDGFSYDYIHPKMIKDSCMGVLRDPERMILRQSFEPSSRSSNVEAFLQIKDPVTVAKSNMFSRIHRRVRMDYISIKHYNEAGIVRGETRFVGLFTVDAYARSPKYVPLIRRKVAQVMHRYGAQEGTHNAKRLEFVLSTFPRDELFQIGEDDLFRIASGIAQAFDRPRTRLFVRLDPFKRFVSVLVFVPRENYNTTVRRKIGNHLKTAFGGRVSAFYPQYSDSPLARVHFIIGLDPDSYLSPDLDVLEREIAELAMPWSAHLKVAAQNNGDQINVADYIDGFSPAYMSRFDGEEALKDIAEFEQLTKQAPMRVRVFAKEGDDGHILRAKIYIHGDRLELSDVMPIFTNMDLHVAQETGYRITHKSGCEYWVHDYEMRLGFTPKEAGKLARIFETAFLAIWNGQNEDDQFNALILPQSVDWRKVAFLRLMARYRKQSGLDPSENVQIEAMARYPEITHHLLDLFSVKFDPALKLTMDARKANANQLVDTIKKALETVVSLDHDRVLRRLLNTLDAALRTNYFKVDEEGQPQPFMSLKVN</sequence>
<organism evidence="5">
    <name type="scientific">Hellea balneolensis</name>
    <dbReference type="NCBI Taxonomy" id="287478"/>
    <lineage>
        <taxon>Bacteria</taxon>
        <taxon>Pseudomonadati</taxon>
        <taxon>Pseudomonadota</taxon>
        <taxon>Alphaproteobacteria</taxon>
        <taxon>Maricaulales</taxon>
        <taxon>Robiginitomaculaceae</taxon>
        <taxon>Hellea</taxon>
    </lineage>
</organism>
<reference evidence="5" key="1">
    <citation type="journal article" date="2020" name="mSystems">
        <title>Genome- and Community-Level Interaction Insights into Carbon Utilization and Element Cycling Functions of Hydrothermarchaeota in Hydrothermal Sediment.</title>
        <authorList>
            <person name="Zhou Z."/>
            <person name="Liu Y."/>
            <person name="Xu W."/>
            <person name="Pan J."/>
            <person name="Luo Z.H."/>
            <person name="Li M."/>
        </authorList>
    </citation>
    <scope>NUCLEOTIDE SEQUENCE [LARGE SCALE GENOMIC DNA]</scope>
    <source>
        <strain evidence="5">HyVt-485</strain>
    </source>
</reference>
<accession>A0A7C5QSV7</accession>
<dbReference type="InterPro" id="IPR049056">
    <property type="entry name" value="NAD_Glu_DH_HM3"/>
</dbReference>
<evidence type="ECO:0000259" key="4">
    <source>
        <dbReference type="Pfam" id="PF21077"/>
    </source>
</evidence>
<dbReference type="PANTHER" id="PTHR43403">
    <property type="entry name" value="NAD-SPECIFIC GLUTAMATE DEHYDROGENASE"/>
    <property type="match status" value="1"/>
</dbReference>
<feature type="domain" description="NAD-glutamate dehydrogenase catalytic" evidence="1">
    <location>
        <begin position="730"/>
        <end position="778"/>
    </location>
</feature>
<evidence type="ECO:0000259" key="1">
    <source>
        <dbReference type="Pfam" id="PF05088"/>
    </source>
</evidence>
<gene>
    <name evidence="5" type="ORF">ENJ42_09180</name>
</gene>
<dbReference type="EMBL" id="DRMJ01000482">
    <property type="protein sequence ID" value="HHL43779.1"/>
    <property type="molecule type" value="Genomic_DNA"/>
</dbReference>
<dbReference type="InterPro" id="IPR024727">
    <property type="entry name" value="NAD_Glu_DH_N_ACT1"/>
</dbReference>
<feature type="domain" description="NAD-glutamate dehydrogenase ACT2" evidence="3">
    <location>
        <begin position="411"/>
        <end position="499"/>
    </location>
</feature>
<dbReference type="InterPro" id="IPR028971">
    <property type="entry name" value="NAD-GDH_cat"/>
</dbReference>
<dbReference type="GO" id="GO:0006538">
    <property type="term" value="P:L-glutamate catabolic process"/>
    <property type="evidence" value="ECO:0007669"/>
    <property type="project" value="InterPro"/>
</dbReference>
<dbReference type="Pfam" id="PF21077">
    <property type="entry name" value="GDH_ACT3"/>
    <property type="match status" value="1"/>
</dbReference>
<name>A0A7C5QSV7_9PROT</name>
<dbReference type="InterPro" id="IPR007780">
    <property type="entry name" value="NAD_Glu_DH_bac"/>
</dbReference>
<dbReference type="GO" id="GO:0004352">
    <property type="term" value="F:glutamate dehydrogenase (NAD+) activity"/>
    <property type="evidence" value="ECO:0007669"/>
    <property type="project" value="InterPro"/>
</dbReference>
<dbReference type="PANTHER" id="PTHR43403:SF1">
    <property type="entry name" value="NAD-SPECIFIC GLUTAMATE DEHYDROGENASE"/>
    <property type="match status" value="1"/>
</dbReference>
<dbReference type="Pfam" id="PF05088">
    <property type="entry name" value="Bac_GDH_CD"/>
    <property type="match status" value="1"/>
</dbReference>
<dbReference type="InterPro" id="IPR049064">
    <property type="entry name" value="NAD_Glu_DH_ACT3"/>
</dbReference>
<evidence type="ECO:0000259" key="2">
    <source>
        <dbReference type="Pfam" id="PF21075"/>
    </source>
</evidence>
<comment type="caution">
    <text evidence="5">The sequence shown here is derived from an EMBL/GenBank/DDBJ whole genome shotgun (WGS) entry which is preliminary data.</text>
</comment>
<feature type="domain" description="NAD-glutamate dehydrogenase N-terminal ACT1" evidence="2">
    <location>
        <begin position="34"/>
        <end position="165"/>
    </location>
</feature>
<evidence type="ECO:0000259" key="3">
    <source>
        <dbReference type="Pfam" id="PF21076"/>
    </source>
</evidence>
<feature type="non-terminal residue" evidence="5">
    <location>
        <position position="779"/>
    </location>
</feature>
<dbReference type="InterPro" id="IPR049059">
    <property type="entry name" value="NAD_Glu_DH_HM1"/>
</dbReference>
<dbReference type="Pfam" id="PF21076">
    <property type="entry name" value="GDH_ACT2"/>
    <property type="match status" value="1"/>
</dbReference>
<dbReference type="Proteomes" id="UP000885830">
    <property type="component" value="Unassembled WGS sequence"/>
</dbReference>
<dbReference type="Pfam" id="PF21078">
    <property type="entry name" value="GDH_HM3"/>
    <property type="match status" value="1"/>
</dbReference>
<dbReference type="Pfam" id="PF21075">
    <property type="entry name" value="GDH_ACT1"/>
    <property type="match status" value="1"/>
</dbReference>
<dbReference type="Pfam" id="PF21073">
    <property type="entry name" value="GDH_HM1"/>
    <property type="match status" value="1"/>
</dbReference>
<dbReference type="AlphaFoldDB" id="A0A7C5QSV7"/>
<evidence type="ECO:0000313" key="5">
    <source>
        <dbReference type="EMBL" id="HHL43779.1"/>
    </source>
</evidence>
<dbReference type="InterPro" id="IPR049062">
    <property type="entry name" value="NAD_Glu_DH_ACT2"/>
</dbReference>